<reference evidence="1" key="1">
    <citation type="journal article" date="2021" name="Proc. Natl. Acad. Sci. U.S.A.">
        <title>A Catalog of Tens of Thousands of Viruses from Human Metagenomes Reveals Hidden Associations with Chronic Diseases.</title>
        <authorList>
            <person name="Tisza M.J."/>
            <person name="Buck C.B."/>
        </authorList>
    </citation>
    <scope>NUCLEOTIDE SEQUENCE</scope>
    <source>
        <strain evidence="1">CtSP74</strain>
    </source>
</reference>
<name>A0A8S5NQE9_9CAUD</name>
<protein>
    <submittedName>
        <fullName evidence="1">Uncharacterized protein</fullName>
    </submittedName>
</protein>
<accession>A0A8S5NQE9</accession>
<proteinExistence type="predicted"/>
<sequence length="29" mass="3431">MFKPLLSVLKLKISNYTKNSFKTIIEVKF</sequence>
<organism evidence="1">
    <name type="scientific">Siphoviridae sp. ctSP74</name>
    <dbReference type="NCBI Taxonomy" id="2826343"/>
    <lineage>
        <taxon>Viruses</taxon>
        <taxon>Duplodnaviria</taxon>
        <taxon>Heunggongvirae</taxon>
        <taxon>Uroviricota</taxon>
        <taxon>Caudoviricetes</taxon>
    </lineage>
</organism>
<dbReference type="EMBL" id="BK015221">
    <property type="protein sequence ID" value="DAD96612.1"/>
    <property type="molecule type" value="Genomic_DNA"/>
</dbReference>
<evidence type="ECO:0000313" key="1">
    <source>
        <dbReference type="EMBL" id="DAD96612.1"/>
    </source>
</evidence>